<dbReference type="HOGENOM" id="CLU_2963005_0_0_1"/>
<dbReference type="AlphaFoldDB" id="E3NHP1"/>
<gene>
    <name evidence="2" type="ORF">CRE_24829</name>
</gene>
<keyword evidence="3" id="KW-1185">Reference proteome</keyword>
<reference evidence="2" key="1">
    <citation type="submission" date="2007-07" db="EMBL/GenBank/DDBJ databases">
        <title>PCAP assembly of the Caenorhabditis remanei genome.</title>
        <authorList>
            <consortium name="The Caenorhabditis remanei Sequencing Consortium"/>
            <person name="Wilson R.K."/>
        </authorList>
    </citation>
    <scope>NUCLEOTIDE SEQUENCE [LARGE SCALE GENOMIC DNA]</scope>
    <source>
        <strain evidence="2">PB4641</strain>
    </source>
</reference>
<proteinExistence type="predicted"/>
<name>E3NHP1_CAERE</name>
<accession>E3NHP1</accession>
<evidence type="ECO:0000256" key="1">
    <source>
        <dbReference type="SAM" id="MobiDB-lite"/>
    </source>
</evidence>
<organism evidence="3">
    <name type="scientific">Caenorhabditis remanei</name>
    <name type="common">Caenorhabditis vulgaris</name>
    <dbReference type="NCBI Taxonomy" id="31234"/>
    <lineage>
        <taxon>Eukaryota</taxon>
        <taxon>Metazoa</taxon>
        <taxon>Ecdysozoa</taxon>
        <taxon>Nematoda</taxon>
        <taxon>Chromadorea</taxon>
        <taxon>Rhabditida</taxon>
        <taxon>Rhabditina</taxon>
        <taxon>Rhabditomorpha</taxon>
        <taxon>Rhabditoidea</taxon>
        <taxon>Rhabditidae</taxon>
        <taxon>Peloderinae</taxon>
        <taxon>Caenorhabditis</taxon>
    </lineage>
</organism>
<evidence type="ECO:0000313" key="2">
    <source>
        <dbReference type="EMBL" id="EFO98322.1"/>
    </source>
</evidence>
<feature type="region of interest" description="Disordered" evidence="1">
    <location>
        <begin position="1"/>
        <end position="23"/>
    </location>
</feature>
<dbReference type="Proteomes" id="UP000008281">
    <property type="component" value="Unassembled WGS sequence"/>
</dbReference>
<dbReference type="InParanoid" id="E3NHP1"/>
<protein>
    <submittedName>
        <fullName evidence="2">Uncharacterized protein</fullName>
    </submittedName>
</protein>
<evidence type="ECO:0000313" key="3">
    <source>
        <dbReference type="Proteomes" id="UP000008281"/>
    </source>
</evidence>
<feature type="compositionally biased region" description="Polar residues" evidence="1">
    <location>
        <begin position="8"/>
        <end position="23"/>
    </location>
</feature>
<dbReference type="EMBL" id="DS268682">
    <property type="protein sequence ID" value="EFO98322.1"/>
    <property type="molecule type" value="Genomic_DNA"/>
</dbReference>
<sequence length="59" mass="6550">MSGKGDQYQVSTQRTTSGLPQRVVQKTTADVKVHNCKNGGQIVTTTQTHQQKKYYPPSN</sequence>